<dbReference type="Gene3D" id="1.10.357.10">
    <property type="entry name" value="Tetracycline Repressor, domain 2"/>
    <property type="match status" value="1"/>
</dbReference>
<dbReference type="PANTHER" id="PTHR47506:SF7">
    <property type="entry name" value="TRANSCRIPTIONAL REGULATORY PROTEIN"/>
    <property type="match status" value="1"/>
</dbReference>
<dbReference type="GO" id="GO:0003677">
    <property type="term" value="F:DNA binding"/>
    <property type="evidence" value="ECO:0007669"/>
    <property type="project" value="UniProtKB-UniRule"/>
</dbReference>
<dbReference type="EMBL" id="LKGI01000050">
    <property type="protein sequence ID" value="RNE31638.1"/>
    <property type="molecule type" value="Genomic_DNA"/>
</dbReference>
<dbReference type="PANTHER" id="PTHR47506">
    <property type="entry name" value="TRANSCRIPTIONAL REGULATORY PROTEIN"/>
    <property type="match status" value="1"/>
</dbReference>
<protein>
    <submittedName>
        <fullName evidence="6">DNA-binding transcriptional repressor AcrR</fullName>
    </submittedName>
</protein>
<dbReference type="PRINTS" id="PR00455">
    <property type="entry name" value="HTHTETR"/>
</dbReference>
<dbReference type="InterPro" id="IPR001647">
    <property type="entry name" value="HTH_TetR"/>
</dbReference>
<keyword evidence="2 4" id="KW-0238">DNA-binding</keyword>
<keyword evidence="3" id="KW-0804">Transcription</keyword>
<organism evidence="6 9">
    <name type="scientific">Lacticaseibacillus paracasei</name>
    <name type="common">Lactobacillus paracasei</name>
    <dbReference type="NCBI Taxonomy" id="1597"/>
    <lineage>
        <taxon>Bacteria</taxon>
        <taxon>Bacillati</taxon>
        <taxon>Bacillota</taxon>
        <taxon>Bacilli</taxon>
        <taxon>Lactobacillales</taxon>
        <taxon>Lactobacillaceae</taxon>
        <taxon>Lacticaseibacillus</taxon>
    </lineage>
</organism>
<dbReference type="Proteomes" id="UP000284123">
    <property type="component" value="Unassembled WGS sequence"/>
</dbReference>
<evidence type="ECO:0000256" key="1">
    <source>
        <dbReference type="ARBA" id="ARBA00023015"/>
    </source>
</evidence>
<dbReference type="EMBL" id="LKFS01000043">
    <property type="protein sequence ID" value="RND82445.1"/>
    <property type="molecule type" value="Genomic_DNA"/>
</dbReference>
<proteinExistence type="predicted"/>
<sequence length="188" mass="21478">MVGISHDTDQRILEQAMNMIRENGEDQLSLRKLARAIGLTTGAFYKHFATKDDLLRAVTQLLSQREEAEMAQVLGQITDPEEKLLVMAAEILERFEADPHLMHFLFFNPAARDVLKVEPGQFGFYDQVIQLIKDVLRKRGITIDPQILFIQLWSFIQGYGLLIDSGITSYDLNLVRKTLKDLLEVSND</sequence>
<dbReference type="Pfam" id="PF00440">
    <property type="entry name" value="TetR_N"/>
    <property type="match status" value="1"/>
</dbReference>
<comment type="caution">
    <text evidence="6">The sequence shown here is derived from an EMBL/GenBank/DDBJ whole genome shotgun (WGS) entry which is preliminary data.</text>
</comment>
<feature type="DNA-binding region" description="H-T-H motif" evidence="4">
    <location>
        <begin position="29"/>
        <end position="48"/>
    </location>
</feature>
<evidence type="ECO:0000256" key="4">
    <source>
        <dbReference type="PROSITE-ProRule" id="PRU00335"/>
    </source>
</evidence>
<evidence type="ECO:0000313" key="7">
    <source>
        <dbReference type="EMBL" id="RNE31638.1"/>
    </source>
</evidence>
<dbReference type="SUPFAM" id="SSF46689">
    <property type="entry name" value="Homeodomain-like"/>
    <property type="match status" value="1"/>
</dbReference>
<accession>A0A422M520</accession>
<evidence type="ECO:0000259" key="5">
    <source>
        <dbReference type="PROSITE" id="PS50977"/>
    </source>
</evidence>
<gene>
    <name evidence="6" type="ORF">FAM18157_01044</name>
    <name evidence="7" type="ORF">FAM6012_01071</name>
</gene>
<evidence type="ECO:0000313" key="8">
    <source>
        <dbReference type="Proteomes" id="UP000284123"/>
    </source>
</evidence>
<evidence type="ECO:0000256" key="2">
    <source>
        <dbReference type="ARBA" id="ARBA00023125"/>
    </source>
</evidence>
<dbReference type="Proteomes" id="UP000284716">
    <property type="component" value="Unassembled WGS sequence"/>
</dbReference>
<evidence type="ECO:0000313" key="9">
    <source>
        <dbReference type="Proteomes" id="UP000284716"/>
    </source>
</evidence>
<dbReference type="Gene3D" id="1.10.10.60">
    <property type="entry name" value="Homeodomain-like"/>
    <property type="match status" value="1"/>
</dbReference>
<evidence type="ECO:0000313" key="6">
    <source>
        <dbReference type="EMBL" id="RND82445.1"/>
    </source>
</evidence>
<dbReference type="AlphaFoldDB" id="A0A422M520"/>
<evidence type="ECO:0000256" key="3">
    <source>
        <dbReference type="ARBA" id="ARBA00023163"/>
    </source>
</evidence>
<feature type="domain" description="HTH tetR-type" evidence="5">
    <location>
        <begin position="6"/>
        <end position="66"/>
    </location>
</feature>
<dbReference type="RefSeq" id="WP_050894040.1">
    <property type="nucleotide sequence ID" value="NZ_CP012187.1"/>
</dbReference>
<dbReference type="PROSITE" id="PS50977">
    <property type="entry name" value="HTH_TETR_2"/>
    <property type="match status" value="1"/>
</dbReference>
<name>A0A422M520_LACPA</name>
<reference evidence="8 9" key="1">
    <citation type="journal article" date="2018" name="Front. Microbiol.">
        <title>Conversion of Methionine to Cysteine in Lactobacillus paracasei Depends on the Highly Mobile cysK-ctl-cysE Gene Cluster.</title>
        <authorList>
            <person name="Wuthrich D."/>
            <person name="Irmler S."/>
            <person name="Berthoud H."/>
            <person name="Guggenbuhl B."/>
            <person name="Eugster E."/>
            <person name="Bruggmann R."/>
        </authorList>
    </citation>
    <scope>NUCLEOTIDE SEQUENCE [LARGE SCALE GENOMIC DNA]</scope>
    <source>
        <strain evidence="6 9">FAM18157</strain>
        <strain evidence="7 8">FAM6012</strain>
    </source>
</reference>
<keyword evidence="1" id="KW-0805">Transcription regulation</keyword>
<dbReference type="InterPro" id="IPR009057">
    <property type="entry name" value="Homeodomain-like_sf"/>
</dbReference>